<dbReference type="Gene3D" id="3.40.630.10">
    <property type="entry name" value="Zn peptidases"/>
    <property type="match status" value="1"/>
</dbReference>
<dbReference type="InterPro" id="IPR002933">
    <property type="entry name" value="Peptidase_M20"/>
</dbReference>
<protein>
    <submittedName>
        <fullName evidence="1">Unannotated protein</fullName>
    </submittedName>
</protein>
<gene>
    <name evidence="1" type="ORF">UFOPK2292_00981</name>
</gene>
<proteinExistence type="predicted"/>
<sequence>MPAAAQITVDVRVNVVSEKARVESAFDALQPTMAGATISVSGLINRPPMHESSSATLYAVAQSVAQGIGITDLQGIAVGGGSDGNFTAAIGVPTLDGLGACGGGAHADTEYIKVSKMGERAALAAAITRAVVNH</sequence>
<dbReference type="Gene3D" id="3.30.70.360">
    <property type="match status" value="1"/>
</dbReference>
<dbReference type="GO" id="GO:0016787">
    <property type="term" value="F:hydrolase activity"/>
    <property type="evidence" value="ECO:0007669"/>
    <property type="project" value="InterPro"/>
</dbReference>
<dbReference type="SUPFAM" id="SSF53187">
    <property type="entry name" value="Zn-dependent exopeptidases"/>
    <property type="match status" value="1"/>
</dbReference>
<dbReference type="Pfam" id="PF01546">
    <property type="entry name" value="Peptidase_M20"/>
    <property type="match status" value="1"/>
</dbReference>
<dbReference type="AlphaFoldDB" id="A0A6J6MKN3"/>
<dbReference type="EMBL" id="CAEZWU010000150">
    <property type="protein sequence ID" value="CAB4674376.1"/>
    <property type="molecule type" value="Genomic_DNA"/>
</dbReference>
<reference evidence="1" key="1">
    <citation type="submission" date="2020-05" db="EMBL/GenBank/DDBJ databases">
        <authorList>
            <person name="Chiriac C."/>
            <person name="Salcher M."/>
            <person name="Ghai R."/>
            <person name="Kavagutti S V."/>
        </authorList>
    </citation>
    <scope>NUCLEOTIDE SEQUENCE</scope>
</reference>
<accession>A0A6J6MKN3</accession>
<name>A0A6J6MKN3_9ZZZZ</name>
<evidence type="ECO:0000313" key="1">
    <source>
        <dbReference type="EMBL" id="CAB4674376.1"/>
    </source>
</evidence>
<organism evidence="1">
    <name type="scientific">freshwater metagenome</name>
    <dbReference type="NCBI Taxonomy" id="449393"/>
    <lineage>
        <taxon>unclassified sequences</taxon>
        <taxon>metagenomes</taxon>
        <taxon>ecological metagenomes</taxon>
    </lineage>
</organism>